<dbReference type="OrthoDB" id="9789125at2"/>
<dbReference type="Gene3D" id="3.40.920.10">
    <property type="entry name" value="Pyruvate-ferredoxin oxidoreductase, PFOR, domain III"/>
    <property type="match status" value="1"/>
</dbReference>
<evidence type="ECO:0000256" key="1">
    <source>
        <dbReference type="ARBA" id="ARBA00023002"/>
    </source>
</evidence>
<sequence length="185" mass="19786">MTTEIIFAGFGGQGVILAGKILTLAGMSEDKYVSHIPSYGAEMRGGTANCSVIVSDEEVASPVIEKPDVVVALNKPSMTKFEKWLKPGGLLIYNSSLIDTEPTRKDIRTLALPANDMAAETNNARGANMVVLGCLAKVCPGMISGVKPFEFALDEAISARNKKFNPINIATIEAAYNKDYDIKGE</sequence>
<organism evidence="3 4">
    <name type="scientific">Treponema bryantii</name>
    <dbReference type="NCBI Taxonomy" id="163"/>
    <lineage>
        <taxon>Bacteria</taxon>
        <taxon>Pseudomonadati</taxon>
        <taxon>Spirochaetota</taxon>
        <taxon>Spirochaetia</taxon>
        <taxon>Spirochaetales</taxon>
        <taxon>Treponemataceae</taxon>
        <taxon>Treponema</taxon>
    </lineage>
</organism>
<dbReference type="PANTHER" id="PTHR42730:SF1">
    <property type="entry name" value="2-OXOGLUTARATE SYNTHASE SUBUNIT KORC"/>
    <property type="match status" value="1"/>
</dbReference>
<dbReference type="PANTHER" id="PTHR42730">
    <property type="entry name" value="2-OXOGLUTARATE SYNTHASE SUBUNIT KORC"/>
    <property type="match status" value="1"/>
</dbReference>
<name>A0A1H9BAG0_9SPIR</name>
<dbReference type="Proteomes" id="UP000182360">
    <property type="component" value="Unassembled WGS sequence"/>
</dbReference>
<dbReference type="EMBL" id="FOFU01000001">
    <property type="protein sequence ID" value="SEP85996.1"/>
    <property type="molecule type" value="Genomic_DNA"/>
</dbReference>
<dbReference type="InterPro" id="IPR019752">
    <property type="entry name" value="Pyrv/ketoisovalerate_OxRed_cat"/>
</dbReference>
<dbReference type="eggNOG" id="COG1014">
    <property type="taxonomic scope" value="Bacteria"/>
</dbReference>
<keyword evidence="1" id="KW-0560">Oxidoreductase</keyword>
<dbReference type="Pfam" id="PF01558">
    <property type="entry name" value="POR"/>
    <property type="match status" value="1"/>
</dbReference>
<evidence type="ECO:0000313" key="4">
    <source>
        <dbReference type="Proteomes" id="UP000182360"/>
    </source>
</evidence>
<dbReference type="InterPro" id="IPR052554">
    <property type="entry name" value="2-oxoglutarate_synth_KorC"/>
</dbReference>
<protein>
    <submittedName>
        <fullName evidence="3">2-oxoglutarate ferredoxin oxidoreductase subunit gamma</fullName>
    </submittedName>
</protein>
<dbReference type="NCBIfam" id="TIGR02175">
    <property type="entry name" value="PorC_KorC"/>
    <property type="match status" value="1"/>
</dbReference>
<dbReference type="InterPro" id="IPR011894">
    <property type="entry name" value="PorC_KorC"/>
</dbReference>
<keyword evidence="4" id="KW-1185">Reference proteome</keyword>
<dbReference type="SUPFAM" id="SSF53323">
    <property type="entry name" value="Pyruvate-ferredoxin oxidoreductase, PFOR, domain III"/>
    <property type="match status" value="1"/>
</dbReference>
<accession>A0A1H9BAG0</accession>
<dbReference type="STRING" id="163.SAMN04487775_102295"/>
<proteinExistence type="predicted"/>
<reference evidence="3 4" key="1">
    <citation type="submission" date="2016-10" db="EMBL/GenBank/DDBJ databases">
        <authorList>
            <person name="de Groot N.N."/>
        </authorList>
    </citation>
    <scope>NUCLEOTIDE SEQUENCE [LARGE SCALE GENOMIC DNA]</scope>
    <source>
        <strain evidence="3 4">B25</strain>
    </source>
</reference>
<dbReference type="AlphaFoldDB" id="A0A1H9BAG0"/>
<dbReference type="InterPro" id="IPR002869">
    <property type="entry name" value="Pyrv_flavodox_OxRed_cen"/>
</dbReference>
<dbReference type="RefSeq" id="WP_074640805.1">
    <property type="nucleotide sequence ID" value="NZ_FOFU01000001.1"/>
</dbReference>
<evidence type="ECO:0000313" key="3">
    <source>
        <dbReference type="EMBL" id="SEP85996.1"/>
    </source>
</evidence>
<feature type="domain" description="Pyruvate/ketoisovalerate oxidoreductase catalytic" evidence="2">
    <location>
        <begin position="11"/>
        <end position="177"/>
    </location>
</feature>
<dbReference type="GO" id="GO:0016625">
    <property type="term" value="F:oxidoreductase activity, acting on the aldehyde or oxo group of donors, iron-sulfur protein as acceptor"/>
    <property type="evidence" value="ECO:0007669"/>
    <property type="project" value="InterPro"/>
</dbReference>
<evidence type="ECO:0000259" key="2">
    <source>
        <dbReference type="Pfam" id="PF01558"/>
    </source>
</evidence>
<gene>
    <name evidence="3" type="ORF">SAMN04487977_101639</name>
</gene>